<dbReference type="PANTHER" id="PTHR23407:SF1">
    <property type="entry name" value="5-FORMYLTETRAHYDROFOLATE CYCLO-LIGASE"/>
    <property type="match status" value="1"/>
</dbReference>
<keyword evidence="3 6" id="KW-0067">ATP-binding</keyword>
<feature type="binding site" evidence="6">
    <location>
        <position position="61"/>
    </location>
    <ligand>
        <name>substrate</name>
    </ligand>
</feature>
<dbReference type="EMBL" id="GG682187">
    <property type="protein sequence ID" value="EER03564.1"/>
    <property type="molecule type" value="Genomic_DNA"/>
</dbReference>
<dbReference type="InterPro" id="IPR002698">
    <property type="entry name" value="FTHF_cligase"/>
</dbReference>
<feature type="binding site" evidence="6">
    <location>
        <position position="67"/>
    </location>
    <ligand>
        <name>substrate</name>
    </ligand>
</feature>
<dbReference type="AlphaFoldDB" id="C5LI29"/>
<dbReference type="RefSeq" id="XP_002771748.1">
    <property type="nucleotide sequence ID" value="XM_002771702.1"/>
</dbReference>
<protein>
    <recommendedName>
        <fullName evidence="5 7">5-formyltetrahydrofolate cyclo-ligase</fullName>
        <ecNumber evidence="5 7">6.3.3.2</ecNumber>
    </recommendedName>
</protein>
<comment type="catalytic activity">
    <reaction evidence="4 7">
        <text>(6S)-5-formyl-5,6,7,8-tetrahydrofolate + ATP = (6R)-5,10-methenyltetrahydrofolate + ADP + phosphate</text>
        <dbReference type="Rhea" id="RHEA:10488"/>
        <dbReference type="ChEBI" id="CHEBI:30616"/>
        <dbReference type="ChEBI" id="CHEBI:43474"/>
        <dbReference type="ChEBI" id="CHEBI:57455"/>
        <dbReference type="ChEBI" id="CHEBI:57457"/>
        <dbReference type="ChEBI" id="CHEBI:456216"/>
        <dbReference type="EC" id="6.3.3.2"/>
    </reaction>
</comment>
<organism evidence="9">
    <name type="scientific">Perkinsus marinus (strain ATCC 50983 / TXsc)</name>
    <dbReference type="NCBI Taxonomy" id="423536"/>
    <lineage>
        <taxon>Eukaryota</taxon>
        <taxon>Sar</taxon>
        <taxon>Alveolata</taxon>
        <taxon>Perkinsozoa</taxon>
        <taxon>Perkinsea</taxon>
        <taxon>Perkinsida</taxon>
        <taxon>Perkinsidae</taxon>
        <taxon>Perkinsus</taxon>
    </lineage>
</organism>
<reference evidence="8 9" key="1">
    <citation type="submission" date="2008-07" db="EMBL/GenBank/DDBJ databases">
        <authorList>
            <person name="El-Sayed N."/>
            <person name="Caler E."/>
            <person name="Inman J."/>
            <person name="Amedeo P."/>
            <person name="Hass B."/>
            <person name="Wortman J."/>
        </authorList>
    </citation>
    <scope>NUCLEOTIDE SEQUENCE [LARGE SCALE GENOMIC DNA]</scope>
    <source>
        <strain evidence="9">ATCC 50983 / TXsc</strain>
    </source>
</reference>
<evidence type="ECO:0000256" key="4">
    <source>
        <dbReference type="ARBA" id="ARBA00036539"/>
    </source>
</evidence>
<dbReference type="PANTHER" id="PTHR23407">
    <property type="entry name" value="ATPASE INHIBITOR/5-FORMYLTETRAHYDROFOLATE CYCLO-LIGASE"/>
    <property type="match status" value="1"/>
</dbReference>
<accession>C5LI29</accession>
<dbReference type="GO" id="GO:0009396">
    <property type="term" value="P:folic acid-containing compound biosynthetic process"/>
    <property type="evidence" value="ECO:0007669"/>
    <property type="project" value="TreeGrafter"/>
</dbReference>
<dbReference type="PIRSF" id="PIRSF006806">
    <property type="entry name" value="FTHF_cligase"/>
    <property type="match status" value="1"/>
</dbReference>
<sequence length="227" mass="25219">MSDNSEAMSSLIAAKKATRRMIKQRVQGIPQSLVVEKSGFIVDKILDMLVWKEAQAVGVFLSMPQGEVQTGRLVADAFKSGKRVFVPKTIHGSNDMELLEAKSLNDISSFPRTNWGIPEPDFINPSTGEARVNAMDCRPPALNVILVPGLGFDNHCRRLGRGKGFYDRYLSRFSAKTGSMPLLIAPAFECQILDEIPVSAKDLPVDYVVTEERIVERSRKLQHDVCQ</sequence>
<dbReference type="GeneID" id="9047885"/>
<evidence type="ECO:0000313" key="9">
    <source>
        <dbReference type="Proteomes" id="UP000007800"/>
    </source>
</evidence>
<keyword evidence="2 6" id="KW-0547">Nucleotide-binding</keyword>
<dbReference type="GO" id="GO:0005524">
    <property type="term" value="F:ATP binding"/>
    <property type="evidence" value="ECO:0007669"/>
    <property type="project" value="UniProtKB-KW"/>
</dbReference>
<comment type="similarity">
    <text evidence="1 7">Belongs to the 5-formyltetrahydrofolate cyclo-ligase family.</text>
</comment>
<dbReference type="GO" id="GO:0046872">
    <property type="term" value="F:metal ion binding"/>
    <property type="evidence" value="ECO:0007669"/>
    <property type="project" value="UniProtKB-KW"/>
</dbReference>
<gene>
    <name evidence="8" type="ORF">Pmar_PMAR026239</name>
</gene>
<evidence type="ECO:0000313" key="8">
    <source>
        <dbReference type="EMBL" id="EER03564.1"/>
    </source>
</evidence>
<evidence type="ECO:0000256" key="3">
    <source>
        <dbReference type="ARBA" id="ARBA00022840"/>
    </source>
</evidence>
<dbReference type="SUPFAM" id="SSF100950">
    <property type="entry name" value="NagB/RpiA/CoA transferase-like"/>
    <property type="match status" value="1"/>
</dbReference>
<dbReference type="GO" id="GO:0005739">
    <property type="term" value="C:mitochondrion"/>
    <property type="evidence" value="ECO:0007669"/>
    <property type="project" value="TreeGrafter"/>
</dbReference>
<dbReference type="Pfam" id="PF01812">
    <property type="entry name" value="5-FTHF_cyc-lig"/>
    <property type="match status" value="1"/>
</dbReference>
<dbReference type="GO" id="GO:0035999">
    <property type="term" value="P:tetrahydrofolate interconversion"/>
    <property type="evidence" value="ECO:0007669"/>
    <property type="project" value="TreeGrafter"/>
</dbReference>
<dbReference type="InterPro" id="IPR037171">
    <property type="entry name" value="NagB/RpiA_transferase-like"/>
</dbReference>
<dbReference type="OMA" id="STIYPCQ"/>
<dbReference type="GO" id="GO:0030272">
    <property type="term" value="F:5-formyltetrahydrofolate cyclo-ligase activity"/>
    <property type="evidence" value="ECO:0007669"/>
    <property type="project" value="UniProtKB-EC"/>
</dbReference>
<dbReference type="Gene3D" id="3.40.50.10420">
    <property type="entry name" value="NagB/RpiA/CoA transferase-like"/>
    <property type="match status" value="1"/>
</dbReference>
<name>C5LI29_PERM5</name>
<proteinExistence type="inferred from homology"/>
<dbReference type="Proteomes" id="UP000007800">
    <property type="component" value="Unassembled WGS sequence"/>
</dbReference>
<keyword evidence="8" id="KW-0436">Ligase</keyword>
<comment type="cofactor">
    <cofactor evidence="7">
        <name>Mg(2+)</name>
        <dbReference type="ChEBI" id="CHEBI:18420"/>
    </cofactor>
</comment>
<feature type="binding site" evidence="6">
    <location>
        <begin position="15"/>
        <end position="19"/>
    </location>
    <ligand>
        <name>ATP</name>
        <dbReference type="ChEBI" id="CHEBI:30616"/>
    </ligand>
</feature>
<keyword evidence="9" id="KW-1185">Reference proteome</keyword>
<dbReference type="InParanoid" id="C5LI29"/>
<feature type="binding site" evidence="6">
    <location>
        <begin position="158"/>
        <end position="166"/>
    </location>
    <ligand>
        <name>ATP</name>
        <dbReference type="ChEBI" id="CHEBI:30616"/>
    </ligand>
</feature>
<dbReference type="NCBIfam" id="TIGR02727">
    <property type="entry name" value="MTHFS_bact"/>
    <property type="match status" value="1"/>
</dbReference>
<evidence type="ECO:0000256" key="5">
    <source>
        <dbReference type="ARBA" id="ARBA00038966"/>
    </source>
</evidence>
<evidence type="ECO:0000256" key="1">
    <source>
        <dbReference type="ARBA" id="ARBA00010638"/>
    </source>
</evidence>
<evidence type="ECO:0000256" key="6">
    <source>
        <dbReference type="PIRSR" id="PIRSR006806-1"/>
    </source>
</evidence>
<keyword evidence="7" id="KW-0460">Magnesium</keyword>
<dbReference type="InterPro" id="IPR024185">
    <property type="entry name" value="FTHF_cligase-like_sf"/>
</dbReference>
<keyword evidence="7" id="KW-0479">Metal-binding</keyword>
<dbReference type="OrthoDB" id="2015992at2759"/>
<evidence type="ECO:0000256" key="2">
    <source>
        <dbReference type="ARBA" id="ARBA00022741"/>
    </source>
</evidence>
<evidence type="ECO:0000256" key="7">
    <source>
        <dbReference type="RuleBase" id="RU361279"/>
    </source>
</evidence>
<dbReference type="EC" id="6.3.3.2" evidence="5 7"/>